<keyword evidence="1" id="KW-0812">Transmembrane</keyword>
<evidence type="ECO:0000256" key="1">
    <source>
        <dbReference type="SAM" id="Phobius"/>
    </source>
</evidence>
<gene>
    <name evidence="2" type="ORF">Anas_01001</name>
</gene>
<feature type="transmembrane region" description="Helical" evidence="1">
    <location>
        <begin position="29"/>
        <end position="49"/>
    </location>
</feature>
<reference evidence="2 3" key="1">
    <citation type="journal article" date="2019" name="PLoS Biol.">
        <title>Sex chromosomes control vertical transmission of feminizing Wolbachia symbionts in an isopod.</title>
        <authorList>
            <person name="Becking T."/>
            <person name="Chebbi M.A."/>
            <person name="Giraud I."/>
            <person name="Moumen B."/>
            <person name="Laverre T."/>
            <person name="Caubet Y."/>
            <person name="Peccoud J."/>
            <person name="Gilbert C."/>
            <person name="Cordaux R."/>
        </authorList>
    </citation>
    <scope>NUCLEOTIDE SEQUENCE [LARGE SCALE GENOMIC DNA]</scope>
    <source>
        <strain evidence="2">ANa2</strain>
        <tissue evidence="2">Whole body excluding digestive tract and cuticle</tissue>
    </source>
</reference>
<organism evidence="2 3">
    <name type="scientific">Armadillidium nasatum</name>
    <dbReference type="NCBI Taxonomy" id="96803"/>
    <lineage>
        <taxon>Eukaryota</taxon>
        <taxon>Metazoa</taxon>
        <taxon>Ecdysozoa</taxon>
        <taxon>Arthropoda</taxon>
        <taxon>Crustacea</taxon>
        <taxon>Multicrustacea</taxon>
        <taxon>Malacostraca</taxon>
        <taxon>Eumalacostraca</taxon>
        <taxon>Peracarida</taxon>
        <taxon>Isopoda</taxon>
        <taxon>Oniscidea</taxon>
        <taxon>Crinocheta</taxon>
        <taxon>Armadillidiidae</taxon>
        <taxon>Armadillidium</taxon>
    </lineage>
</organism>
<keyword evidence="3" id="KW-1185">Reference proteome</keyword>
<protein>
    <submittedName>
        <fullName evidence="2">Uncharacterized protein</fullName>
    </submittedName>
</protein>
<dbReference type="EMBL" id="SEYY01016885">
    <property type="protein sequence ID" value="KAB7499746.1"/>
    <property type="molecule type" value="Genomic_DNA"/>
</dbReference>
<proteinExistence type="predicted"/>
<comment type="caution">
    <text evidence="2">The sequence shown here is derived from an EMBL/GenBank/DDBJ whole genome shotgun (WGS) entry which is preliminary data.</text>
</comment>
<dbReference type="OrthoDB" id="48943at2759"/>
<evidence type="ECO:0000313" key="2">
    <source>
        <dbReference type="EMBL" id="KAB7499746.1"/>
    </source>
</evidence>
<accession>A0A5N5SZX2</accession>
<evidence type="ECO:0000313" key="3">
    <source>
        <dbReference type="Proteomes" id="UP000326759"/>
    </source>
</evidence>
<feature type="transmembrane region" description="Helical" evidence="1">
    <location>
        <begin position="69"/>
        <end position="95"/>
    </location>
</feature>
<dbReference type="AlphaFoldDB" id="A0A5N5SZX2"/>
<sequence length="204" mass="22563">MYNCNAVTISILSFVIGHPYMESLRENRALLYSLLGSGSVVVALALGIIPEFAQQFEIIDFPSETNVVTVNLMFILFVFSVSIDVGSRFVFGYLEKGNYPKNYKSLNRMLLLKKKCLALIVLTLSTACDFTPVPVIVEITSTIATNSAKTKKEGRYVINARSEKTLHCSPRDIWELRAAEKPGGAGKRLHLTLNGVENLDPCAK</sequence>
<dbReference type="Proteomes" id="UP000326759">
    <property type="component" value="Unassembled WGS sequence"/>
</dbReference>
<keyword evidence="1" id="KW-0472">Membrane</keyword>
<name>A0A5N5SZX2_9CRUS</name>
<keyword evidence="1" id="KW-1133">Transmembrane helix</keyword>